<dbReference type="AlphaFoldDB" id="A0A6N6M5A9"/>
<evidence type="ECO:0000313" key="2">
    <source>
        <dbReference type="Proteomes" id="UP000435357"/>
    </source>
</evidence>
<name>A0A6N6M5A9_9FLAO</name>
<reference evidence="1 2" key="1">
    <citation type="submission" date="2019-09" db="EMBL/GenBank/DDBJ databases">
        <title>Genomes of Cryomorphaceae.</title>
        <authorList>
            <person name="Bowman J.P."/>
        </authorList>
    </citation>
    <scope>NUCLEOTIDE SEQUENCE [LARGE SCALE GENOMIC DNA]</scope>
    <source>
        <strain evidence="1 2">KCTC 52047</strain>
    </source>
</reference>
<dbReference type="EMBL" id="WACR01000008">
    <property type="protein sequence ID" value="KAB1063363.1"/>
    <property type="molecule type" value="Genomic_DNA"/>
</dbReference>
<gene>
    <name evidence="1" type="ORF">F3059_09850</name>
</gene>
<comment type="caution">
    <text evidence="1">The sequence shown here is derived from an EMBL/GenBank/DDBJ whole genome shotgun (WGS) entry which is preliminary data.</text>
</comment>
<dbReference type="Pfam" id="PF14114">
    <property type="entry name" value="DUF4286"/>
    <property type="match status" value="1"/>
</dbReference>
<accession>A0A6N6M5A9</accession>
<proteinExistence type="predicted"/>
<organism evidence="1 2">
    <name type="scientific">Salibacter halophilus</name>
    <dbReference type="NCBI Taxonomy" id="1803916"/>
    <lineage>
        <taxon>Bacteria</taxon>
        <taxon>Pseudomonadati</taxon>
        <taxon>Bacteroidota</taxon>
        <taxon>Flavobacteriia</taxon>
        <taxon>Flavobacteriales</taxon>
        <taxon>Salibacteraceae</taxon>
        <taxon>Salibacter</taxon>
    </lineage>
</organism>
<dbReference type="RefSeq" id="WP_151168740.1">
    <property type="nucleotide sequence ID" value="NZ_WACR01000008.1"/>
</dbReference>
<evidence type="ECO:0000313" key="1">
    <source>
        <dbReference type="EMBL" id="KAB1063363.1"/>
    </source>
</evidence>
<dbReference type="OrthoDB" id="1121837at2"/>
<protein>
    <submittedName>
        <fullName evidence="1">DUF4286 family protein</fullName>
    </submittedName>
</protein>
<dbReference type="Proteomes" id="UP000435357">
    <property type="component" value="Unassembled WGS sequence"/>
</dbReference>
<dbReference type="InterPro" id="IPR025563">
    <property type="entry name" value="DUF4286"/>
</dbReference>
<sequence length="105" mass="12647">MIIYNVTIKIDKEVENDWYKYMITQHIPDVMSTGKFKEYRLSKVMVDDDEGTNYSIQYLCSDMKTLEDYQNNHAEPLQEEHTERYRDKFVAFRTLLEVVDHNSKI</sequence>
<keyword evidence="2" id="KW-1185">Reference proteome</keyword>